<accession>A0ABY7S3F3</accession>
<organism evidence="2 3">
    <name type="scientific">Psychroserpens ponticola</name>
    <dbReference type="NCBI Taxonomy" id="2932268"/>
    <lineage>
        <taxon>Bacteria</taxon>
        <taxon>Pseudomonadati</taxon>
        <taxon>Bacteroidota</taxon>
        <taxon>Flavobacteriia</taxon>
        <taxon>Flavobacteriales</taxon>
        <taxon>Flavobacteriaceae</taxon>
        <taxon>Psychroserpens</taxon>
    </lineage>
</organism>
<dbReference type="Proteomes" id="UP001202717">
    <property type="component" value="Chromosome"/>
</dbReference>
<keyword evidence="1" id="KW-0472">Membrane</keyword>
<sequence length="112" mass="12684">MNLVTYCKSCKKDIKIKSNASTRPDLQMEKGDEFNVNCQNCGKLEKKHVNDIKAEVNNTIILVGIGIGLVATIFLWFFYGAIGTVSAIIPIVFWQQQMSSTKSFNSYMIRRK</sequence>
<evidence type="ECO:0000256" key="1">
    <source>
        <dbReference type="SAM" id="Phobius"/>
    </source>
</evidence>
<protein>
    <recommendedName>
        <fullName evidence="4">Cxxc_20_cxxc protein</fullName>
    </recommendedName>
</protein>
<reference evidence="2 3" key="1">
    <citation type="submission" date="2023-01" db="EMBL/GenBank/DDBJ databases">
        <title>Psychroserpens ponticola sp. nov., isolated from seawater.</title>
        <authorList>
            <person name="Kristyanto S."/>
            <person name="Jung J."/>
            <person name="Kim J.M."/>
            <person name="Jeon C.O."/>
        </authorList>
    </citation>
    <scope>NUCLEOTIDE SEQUENCE [LARGE SCALE GENOMIC DNA]</scope>
    <source>
        <strain evidence="2 3">MSW6</strain>
    </source>
</reference>
<evidence type="ECO:0000313" key="3">
    <source>
        <dbReference type="Proteomes" id="UP001202717"/>
    </source>
</evidence>
<dbReference type="RefSeq" id="WP_249997516.1">
    <property type="nucleotide sequence ID" value="NZ_CP116221.1"/>
</dbReference>
<feature type="transmembrane region" description="Helical" evidence="1">
    <location>
        <begin position="60"/>
        <end position="93"/>
    </location>
</feature>
<keyword evidence="1" id="KW-1133">Transmembrane helix</keyword>
<keyword evidence="1" id="KW-0812">Transmembrane</keyword>
<keyword evidence="3" id="KW-1185">Reference proteome</keyword>
<dbReference type="EMBL" id="CP116221">
    <property type="protein sequence ID" value="WCO03530.1"/>
    <property type="molecule type" value="Genomic_DNA"/>
</dbReference>
<gene>
    <name evidence="2" type="ORF">MUN68_008480</name>
</gene>
<evidence type="ECO:0000313" key="2">
    <source>
        <dbReference type="EMBL" id="WCO03530.1"/>
    </source>
</evidence>
<name>A0ABY7S3F3_9FLAO</name>
<evidence type="ECO:0008006" key="4">
    <source>
        <dbReference type="Google" id="ProtNLM"/>
    </source>
</evidence>
<proteinExistence type="predicted"/>